<dbReference type="Proteomes" id="UP001296967">
    <property type="component" value="Unassembled WGS sequence"/>
</dbReference>
<comment type="similarity">
    <text evidence="3">Belongs to the FliH family.</text>
</comment>
<evidence type="ECO:0000256" key="10">
    <source>
        <dbReference type="SAM" id="MobiDB-lite"/>
    </source>
</evidence>
<dbReference type="GO" id="GO:0015031">
    <property type="term" value="P:protein transport"/>
    <property type="evidence" value="ECO:0007669"/>
    <property type="project" value="UniProtKB-KW"/>
</dbReference>
<feature type="domain" description="Flagellar assembly protein FliH/Type III secretion system HrpE" evidence="11">
    <location>
        <begin position="132"/>
        <end position="255"/>
    </location>
</feature>
<evidence type="ECO:0000256" key="5">
    <source>
        <dbReference type="ARBA" id="ARBA00022448"/>
    </source>
</evidence>
<dbReference type="EMBL" id="NHSF01000023">
    <property type="protein sequence ID" value="MBK5929794.1"/>
    <property type="molecule type" value="Genomic_DNA"/>
</dbReference>
<feature type="compositionally biased region" description="Polar residues" evidence="10">
    <location>
        <begin position="8"/>
        <end position="27"/>
    </location>
</feature>
<dbReference type="PRINTS" id="PR01003">
    <property type="entry name" value="FLGFLIH"/>
</dbReference>
<sequence length="287" mass="31044">MDELAPSRRNTSAKGQPTRQGPDQSTGKEAGPAKATLDKQAPNHTAAKTPAQAPKQPQKPAQSKPDPAKQRREAAQQKAALEAERKKAREAGYQEGYREGLETGRAEGYAKGLAQGREEAEQELQQQLQETLDPVRNLATQFSEALAQLDDDVARHLVELALATGRQLAGAALEAHPAQVAELVRGLLHSEPAMHGRPRLWLHPKDHELVSQALGQELKAAGWALQPDDQVSRGGCRVTSANGELDATWESRWESVHQQVRGRLSSSERAAGARELKAAAEATSNNT</sequence>
<dbReference type="GO" id="GO:0009288">
    <property type="term" value="C:bacterial-type flagellum"/>
    <property type="evidence" value="ECO:0007669"/>
    <property type="project" value="InterPro"/>
</dbReference>
<evidence type="ECO:0000259" key="11">
    <source>
        <dbReference type="Pfam" id="PF02108"/>
    </source>
</evidence>
<dbReference type="InterPro" id="IPR051472">
    <property type="entry name" value="T3SS_Stator/FliH"/>
</dbReference>
<keyword evidence="8" id="KW-0653">Protein transport</keyword>
<dbReference type="GO" id="GO:0071973">
    <property type="term" value="P:bacterial-type flagellum-dependent cell motility"/>
    <property type="evidence" value="ECO:0007669"/>
    <property type="project" value="InterPro"/>
</dbReference>
<evidence type="ECO:0000256" key="9">
    <source>
        <dbReference type="ARBA" id="ARBA00023225"/>
    </source>
</evidence>
<evidence type="ECO:0000256" key="2">
    <source>
        <dbReference type="ARBA" id="ARBA00004496"/>
    </source>
</evidence>
<organism evidence="12 13">
    <name type="scientific">Halochromatium salexigens</name>
    <name type="common">Chromatium salexigens</name>
    <dbReference type="NCBI Taxonomy" id="49447"/>
    <lineage>
        <taxon>Bacteria</taxon>
        <taxon>Pseudomonadati</taxon>
        <taxon>Pseudomonadota</taxon>
        <taxon>Gammaproteobacteria</taxon>
        <taxon>Chromatiales</taxon>
        <taxon>Chromatiaceae</taxon>
        <taxon>Halochromatium</taxon>
    </lineage>
</organism>
<comment type="subcellular location">
    <subcellularLocation>
        <location evidence="2">Cytoplasm</location>
    </subcellularLocation>
</comment>
<dbReference type="GO" id="GO:0003774">
    <property type="term" value="F:cytoskeletal motor activity"/>
    <property type="evidence" value="ECO:0007669"/>
    <property type="project" value="InterPro"/>
</dbReference>
<evidence type="ECO:0000256" key="3">
    <source>
        <dbReference type="ARBA" id="ARBA00006602"/>
    </source>
</evidence>
<feature type="compositionally biased region" description="Low complexity" evidence="10">
    <location>
        <begin position="46"/>
        <end position="65"/>
    </location>
</feature>
<feature type="region of interest" description="Disordered" evidence="10">
    <location>
        <begin position="1"/>
        <end position="105"/>
    </location>
</feature>
<keyword evidence="6" id="KW-0963">Cytoplasm</keyword>
<evidence type="ECO:0000256" key="1">
    <source>
        <dbReference type="ARBA" id="ARBA00003041"/>
    </source>
</evidence>
<evidence type="ECO:0000256" key="4">
    <source>
        <dbReference type="ARBA" id="ARBA00016507"/>
    </source>
</evidence>
<keyword evidence="7" id="KW-1005">Bacterial flagellum biogenesis</keyword>
<dbReference type="GO" id="GO:0005829">
    <property type="term" value="C:cytosol"/>
    <property type="evidence" value="ECO:0007669"/>
    <property type="project" value="TreeGrafter"/>
</dbReference>
<evidence type="ECO:0000313" key="13">
    <source>
        <dbReference type="Proteomes" id="UP001296967"/>
    </source>
</evidence>
<dbReference type="InterPro" id="IPR018035">
    <property type="entry name" value="Flagellar_FliH/T3SS_HrpE"/>
</dbReference>
<comment type="function">
    <text evidence="1">Needed for flagellar regrowth and assembly.</text>
</comment>
<proteinExistence type="inferred from homology"/>
<name>A0AAJ0UE62_HALSE</name>
<keyword evidence="9" id="KW-1006">Bacterial flagellum protein export</keyword>
<dbReference type="InterPro" id="IPR000563">
    <property type="entry name" value="Flag_FliH"/>
</dbReference>
<keyword evidence="5" id="KW-0813">Transport</keyword>
<gene>
    <name evidence="12" type="ORF">CCR82_04405</name>
</gene>
<comment type="caution">
    <text evidence="12">The sequence shown here is derived from an EMBL/GenBank/DDBJ whole genome shotgun (WGS) entry which is preliminary data.</text>
</comment>
<reference evidence="12" key="2">
    <citation type="journal article" date="2020" name="Microorganisms">
        <title>Osmotic Adaptation and Compatible Solute Biosynthesis of Phototrophic Bacteria as Revealed from Genome Analyses.</title>
        <authorList>
            <person name="Imhoff J.F."/>
            <person name="Rahn T."/>
            <person name="Kunzel S."/>
            <person name="Keller A."/>
            <person name="Neulinger S.C."/>
        </authorList>
    </citation>
    <scope>NUCLEOTIDE SEQUENCE</scope>
    <source>
        <strain evidence="12">DSM 4395</strain>
    </source>
</reference>
<feature type="compositionally biased region" description="Basic and acidic residues" evidence="10">
    <location>
        <begin position="66"/>
        <end position="105"/>
    </location>
</feature>
<feature type="region of interest" description="Disordered" evidence="10">
    <location>
        <begin position="263"/>
        <end position="287"/>
    </location>
</feature>
<accession>A0AAJ0UE62</accession>
<dbReference type="AlphaFoldDB" id="A0AAJ0UE62"/>
<evidence type="ECO:0000256" key="8">
    <source>
        <dbReference type="ARBA" id="ARBA00022927"/>
    </source>
</evidence>
<evidence type="ECO:0000313" key="12">
    <source>
        <dbReference type="EMBL" id="MBK5929794.1"/>
    </source>
</evidence>
<evidence type="ECO:0000256" key="6">
    <source>
        <dbReference type="ARBA" id="ARBA00022490"/>
    </source>
</evidence>
<keyword evidence="13" id="KW-1185">Reference proteome</keyword>
<dbReference type="PANTHER" id="PTHR34982:SF1">
    <property type="entry name" value="FLAGELLAR ASSEMBLY PROTEIN FLIH"/>
    <property type="match status" value="1"/>
</dbReference>
<dbReference type="PANTHER" id="PTHR34982">
    <property type="entry name" value="YOP PROTEINS TRANSLOCATION PROTEIN L"/>
    <property type="match status" value="1"/>
</dbReference>
<reference evidence="12" key="1">
    <citation type="submission" date="2017-05" db="EMBL/GenBank/DDBJ databases">
        <authorList>
            <person name="Imhoff J.F."/>
            <person name="Rahn T."/>
            <person name="Kuenzel S."/>
            <person name="Neulinger S.C."/>
        </authorList>
    </citation>
    <scope>NUCLEOTIDE SEQUENCE</scope>
    <source>
        <strain evidence="12">DSM 4395</strain>
    </source>
</reference>
<dbReference type="Pfam" id="PF02108">
    <property type="entry name" value="FliH"/>
    <property type="match status" value="1"/>
</dbReference>
<dbReference type="GO" id="GO:0044781">
    <property type="term" value="P:bacterial-type flagellum organization"/>
    <property type="evidence" value="ECO:0007669"/>
    <property type="project" value="UniProtKB-KW"/>
</dbReference>
<protein>
    <recommendedName>
        <fullName evidence="4">Flagellar assembly protein FliH</fullName>
    </recommendedName>
</protein>
<evidence type="ECO:0000256" key="7">
    <source>
        <dbReference type="ARBA" id="ARBA00022795"/>
    </source>
</evidence>